<evidence type="ECO:0000313" key="2">
    <source>
        <dbReference type="Proteomes" id="UP000031189"/>
    </source>
</evidence>
<gene>
    <name evidence="1" type="ORF">QX51_11555</name>
</gene>
<organism evidence="1 2">
    <name type="scientific">Terrisporobacter othiniensis</name>
    <dbReference type="NCBI Taxonomy" id="1577792"/>
    <lineage>
        <taxon>Bacteria</taxon>
        <taxon>Bacillati</taxon>
        <taxon>Bacillota</taxon>
        <taxon>Clostridia</taxon>
        <taxon>Peptostreptococcales</taxon>
        <taxon>Peptostreptococcaceae</taxon>
        <taxon>Terrisporobacter</taxon>
    </lineage>
</organism>
<proteinExistence type="predicted"/>
<comment type="caution">
    <text evidence="1">The sequence shown here is derived from an EMBL/GenBank/DDBJ whole genome shotgun (WGS) entry which is preliminary data.</text>
</comment>
<dbReference type="EMBL" id="JWHR01000104">
    <property type="protein sequence ID" value="KHS56845.1"/>
    <property type="molecule type" value="Genomic_DNA"/>
</dbReference>
<name>A0A0B3WQQ6_9FIRM</name>
<evidence type="ECO:0008006" key="3">
    <source>
        <dbReference type="Google" id="ProtNLM"/>
    </source>
</evidence>
<keyword evidence="2" id="KW-1185">Reference proteome</keyword>
<sequence>MSNLFNTSFEISLRVLLTLYVTKEDRKTFDYIVAADFITIYSKNFNVADINLHGDSEFSFSEFAARRYLTDDAIKSLVLQNLISVSFESNGFYYFITEGGIDLCNKMTTDYAKTYMKLSKLTNKYLESKTETEILGLISKESIRGFQRR</sequence>
<accession>A0A0B3WQQ6</accession>
<dbReference type="AlphaFoldDB" id="A0A0B3WQQ6"/>
<dbReference type="InterPro" id="IPR046904">
    <property type="entry name" value="ABC-3C_MC2"/>
</dbReference>
<dbReference type="Proteomes" id="UP000031189">
    <property type="component" value="Unassembled WGS sequence"/>
</dbReference>
<dbReference type="Pfam" id="PF20288">
    <property type="entry name" value="MC2"/>
    <property type="match status" value="1"/>
</dbReference>
<reference evidence="1 2" key="1">
    <citation type="submission" date="2014-12" db="EMBL/GenBank/DDBJ databases">
        <title>Draft genome sequence of Terrisporobacter sp. 08-306576, isolated from the blood culture of a bacteremia patient.</title>
        <authorList>
            <person name="Lund L.C."/>
            <person name="Sydenham T.V."/>
            <person name="Hogh S.V."/>
            <person name="Skov M.N."/>
            <person name="Kemp M."/>
            <person name="Justesen U.S."/>
        </authorList>
    </citation>
    <scope>NUCLEOTIDE SEQUENCE [LARGE SCALE GENOMIC DNA]</scope>
    <source>
        <strain evidence="1 2">08-306576</strain>
    </source>
</reference>
<dbReference type="OrthoDB" id="1666671at2"/>
<protein>
    <recommendedName>
        <fullName evidence="3">DUF4364 domain-containing protein</fullName>
    </recommendedName>
</protein>
<evidence type="ECO:0000313" key="1">
    <source>
        <dbReference type="EMBL" id="KHS56845.1"/>
    </source>
</evidence>
<dbReference type="RefSeq" id="WP_039680070.1">
    <property type="nucleotide sequence ID" value="NZ_JAWGXO010000010.1"/>
</dbReference>